<keyword evidence="4 9" id="KW-0238">DNA-binding</keyword>
<evidence type="ECO:0000313" key="9">
    <source>
        <dbReference type="EMBL" id="PWU69714.1"/>
    </source>
</evidence>
<dbReference type="Pfam" id="PF00196">
    <property type="entry name" value="GerE"/>
    <property type="match status" value="1"/>
</dbReference>
<dbReference type="PROSITE" id="PS50043">
    <property type="entry name" value="HTH_LUXR_2"/>
    <property type="match status" value="1"/>
</dbReference>
<dbReference type="PANTHER" id="PTHR43214">
    <property type="entry name" value="TWO-COMPONENT RESPONSE REGULATOR"/>
    <property type="match status" value="1"/>
</dbReference>
<dbReference type="SUPFAM" id="SSF46894">
    <property type="entry name" value="C-terminal effector domain of the bipartite response regulators"/>
    <property type="match status" value="1"/>
</dbReference>
<dbReference type="EMBL" id="QGTD01000004">
    <property type="protein sequence ID" value="PWU69714.1"/>
    <property type="molecule type" value="Genomic_DNA"/>
</dbReference>
<dbReference type="Gene3D" id="3.40.50.2300">
    <property type="match status" value="1"/>
</dbReference>
<accession>A0A317L3A4</accession>
<reference evidence="9 10" key="1">
    <citation type="submission" date="2018-05" db="EMBL/GenBank/DDBJ databases">
        <title>Genomic analysis of Gracilibacillus dipsosauri DD1 reveals novel features of a salt-tolerant amylase.</title>
        <authorList>
            <person name="Deutch C.E."/>
            <person name="Yang S."/>
        </authorList>
    </citation>
    <scope>NUCLEOTIDE SEQUENCE [LARGE SCALE GENOMIC DNA]</scope>
    <source>
        <strain evidence="9 10">DD1</strain>
    </source>
</reference>
<evidence type="ECO:0000256" key="2">
    <source>
        <dbReference type="ARBA" id="ARBA00022553"/>
    </source>
</evidence>
<dbReference type="GO" id="GO:0000160">
    <property type="term" value="P:phosphorelay signal transduction system"/>
    <property type="evidence" value="ECO:0007669"/>
    <property type="project" value="InterPro"/>
</dbReference>
<dbReference type="GO" id="GO:0006355">
    <property type="term" value="P:regulation of DNA-templated transcription"/>
    <property type="evidence" value="ECO:0007669"/>
    <property type="project" value="InterPro"/>
</dbReference>
<evidence type="ECO:0000256" key="3">
    <source>
        <dbReference type="ARBA" id="ARBA00023015"/>
    </source>
</evidence>
<dbReference type="Proteomes" id="UP000245624">
    <property type="component" value="Unassembled WGS sequence"/>
</dbReference>
<comment type="subcellular location">
    <subcellularLocation>
        <location evidence="1">Cytoplasm</location>
    </subcellularLocation>
</comment>
<dbReference type="InterPro" id="IPR011006">
    <property type="entry name" value="CheY-like_superfamily"/>
</dbReference>
<feature type="modified residue" description="4-aspartylphosphate" evidence="6">
    <location>
        <position position="54"/>
    </location>
</feature>
<keyword evidence="5" id="KW-0804">Transcription</keyword>
<comment type="caution">
    <text evidence="9">The sequence shown here is derived from an EMBL/GenBank/DDBJ whole genome shotgun (WGS) entry which is preliminary data.</text>
</comment>
<evidence type="ECO:0000256" key="1">
    <source>
        <dbReference type="ARBA" id="ARBA00004496"/>
    </source>
</evidence>
<dbReference type="InterPro" id="IPR000792">
    <property type="entry name" value="Tscrpt_reg_LuxR_C"/>
</dbReference>
<dbReference type="PROSITE" id="PS50110">
    <property type="entry name" value="RESPONSE_REGULATORY"/>
    <property type="match status" value="1"/>
</dbReference>
<keyword evidence="10" id="KW-1185">Reference proteome</keyword>
<keyword evidence="2 6" id="KW-0597">Phosphoprotein</keyword>
<evidence type="ECO:0000259" key="8">
    <source>
        <dbReference type="PROSITE" id="PS50110"/>
    </source>
</evidence>
<dbReference type="SMART" id="SM00448">
    <property type="entry name" value="REC"/>
    <property type="match status" value="1"/>
</dbReference>
<evidence type="ECO:0000313" key="10">
    <source>
        <dbReference type="Proteomes" id="UP000245624"/>
    </source>
</evidence>
<dbReference type="SMART" id="SM00421">
    <property type="entry name" value="HTH_LUXR"/>
    <property type="match status" value="1"/>
</dbReference>
<dbReference type="SUPFAM" id="SSF52172">
    <property type="entry name" value="CheY-like"/>
    <property type="match status" value="1"/>
</dbReference>
<proteinExistence type="predicted"/>
<evidence type="ECO:0000256" key="5">
    <source>
        <dbReference type="ARBA" id="ARBA00023163"/>
    </source>
</evidence>
<sequence length="212" mass="23835">MIKILLAEDQVLVRQGIKMMIETDPDLKVTGEVGNGKEALKLREIEYFDIAILDVRMPEMDGLKAAREMLGRWPEMKIMMLTTFNDEAYAVEALKIGVHGYLLKDADASWLIHAIKGCMKGGLQLPGEVASKVIPQLLEKKSAVVKKEHPSLTRREQDILYLLGEGKDNKEIATELALSVGTVKNHISQLLHKLNLRDRTQLAIYAIQNDYV</sequence>
<gene>
    <name evidence="9" type="ORF">DLJ74_01950</name>
</gene>
<evidence type="ECO:0000256" key="4">
    <source>
        <dbReference type="ARBA" id="ARBA00023125"/>
    </source>
</evidence>
<feature type="domain" description="HTH luxR-type" evidence="7">
    <location>
        <begin position="145"/>
        <end position="210"/>
    </location>
</feature>
<protein>
    <submittedName>
        <fullName evidence="9">DNA-binding response regulator</fullName>
    </submittedName>
</protein>
<name>A0A317L3A4_9BACI</name>
<evidence type="ECO:0000256" key="6">
    <source>
        <dbReference type="PROSITE-ProRule" id="PRU00169"/>
    </source>
</evidence>
<dbReference type="CDD" id="cd06170">
    <property type="entry name" value="LuxR_C_like"/>
    <property type="match status" value="1"/>
</dbReference>
<dbReference type="InterPro" id="IPR016032">
    <property type="entry name" value="Sig_transdc_resp-reg_C-effctor"/>
</dbReference>
<keyword evidence="3" id="KW-0805">Transcription regulation</keyword>
<evidence type="ECO:0000259" key="7">
    <source>
        <dbReference type="PROSITE" id="PS50043"/>
    </source>
</evidence>
<dbReference type="Pfam" id="PF00072">
    <property type="entry name" value="Response_reg"/>
    <property type="match status" value="1"/>
</dbReference>
<dbReference type="InterPro" id="IPR058245">
    <property type="entry name" value="NreC/VraR/RcsB-like_REC"/>
</dbReference>
<dbReference type="InterPro" id="IPR001789">
    <property type="entry name" value="Sig_transdc_resp-reg_receiver"/>
</dbReference>
<dbReference type="InterPro" id="IPR039420">
    <property type="entry name" value="WalR-like"/>
</dbReference>
<dbReference type="OrthoDB" id="9780153at2"/>
<feature type="domain" description="Response regulatory" evidence="8">
    <location>
        <begin position="3"/>
        <end position="119"/>
    </location>
</feature>
<dbReference type="CDD" id="cd17535">
    <property type="entry name" value="REC_NarL-like"/>
    <property type="match status" value="1"/>
</dbReference>
<dbReference type="GO" id="GO:0005737">
    <property type="term" value="C:cytoplasm"/>
    <property type="evidence" value="ECO:0007669"/>
    <property type="project" value="UniProtKB-SubCell"/>
</dbReference>
<dbReference type="AlphaFoldDB" id="A0A317L3A4"/>
<dbReference type="GO" id="GO:0003677">
    <property type="term" value="F:DNA binding"/>
    <property type="evidence" value="ECO:0007669"/>
    <property type="project" value="UniProtKB-KW"/>
</dbReference>
<dbReference type="RefSeq" id="WP_109983131.1">
    <property type="nucleotide sequence ID" value="NZ_QGTD01000004.1"/>
</dbReference>
<dbReference type="PRINTS" id="PR00038">
    <property type="entry name" value="HTHLUXR"/>
</dbReference>
<organism evidence="9 10">
    <name type="scientific">Gracilibacillus dipsosauri</name>
    <dbReference type="NCBI Taxonomy" id="178340"/>
    <lineage>
        <taxon>Bacteria</taxon>
        <taxon>Bacillati</taxon>
        <taxon>Bacillota</taxon>
        <taxon>Bacilli</taxon>
        <taxon>Bacillales</taxon>
        <taxon>Bacillaceae</taxon>
        <taxon>Gracilibacillus</taxon>
    </lineage>
</organism>